<evidence type="ECO:0000313" key="4">
    <source>
        <dbReference type="EMBL" id="KAJ8334828.1"/>
    </source>
</evidence>
<feature type="compositionally biased region" description="Low complexity" evidence="2">
    <location>
        <begin position="926"/>
        <end position="942"/>
    </location>
</feature>
<comment type="caution">
    <text evidence="4">The sequence shown here is derived from an EMBL/GenBank/DDBJ whole genome shotgun (WGS) entry which is preliminary data.</text>
</comment>
<accession>A0A9Q1IAQ1</accession>
<organism evidence="4 5">
    <name type="scientific">Synaphobranchus kaupii</name>
    <name type="common">Kaup's arrowtooth eel</name>
    <dbReference type="NCBI Taxonomy" id="118154"/>
    <lineage>
        <taxon>Eukaryota</taxon>
        <taxon>Metazoa</taxon>
        <taxon>Chordata</taxon>
        <taxon>Craniata</taxon>
        <taxon>Vertebrata</taxon>
        <taxon>Euteleostomi</taxon>
        <taxon>Actinopterygii</taxon>
        <taxon>Neopterygii</taxon>
        <taxon>Teleostei</taxon>
        <taxon>Anguilliformes</taxon>
        <taxon>Synaphobranchidae</taxon>
        <taxon>Synaphobranchus</taxon>
    </lineage>
</organism>
<evidence type="ECO:0000256" key="2">
    <source>
        <dbReference type="SAM" id="MobiDB-lite"/>
    </source>
</evidence>
<comment type="subcellular location">
    <subcellularLocation>
        <location evidence="1">Cell junction</location>
        <location evidence="1">Focal adhesion</location>
    </subcellularLocation>
</comment>
<feature type="region of interest" description="Disordered" evidence="2">
    <location>
        <begin position="379"/>
        <end position="405"/>
    </location>
</feature>
<feature type="region of interest" description="Disordered" evidence="2">
    <location>
        <begin position="2756"/>
        <end position="2920"/>
    </location>
</feature>
<keyword evidence="5" id="KW-1185">Reference proteome</keyword>
<feature type="domain" description="C2H2-type" evidence="3">
    <location>
        <begin position="1936"/>
        <end position="1959"/>
    </location>
</feature>
<dbReference type="Proteomes" id="UP001152622">
    <property type="component" value="Chromosome 21"/>
</dbReference>
<feature type="domain" description="C2H2-type" evidence="3">
    <location>
        <begin position="2653"/>
        <end position="2678"/>
    </location>
</feature>
<feature type="domain" description="C2H2-type" evidence="3">
    <location>
        <begin position="1172"/>
        <end position="1195"/>
    </location>
</feature>
<dbReference type="EMBL" id="JAINUF010000021">
    <property type="protein sequence ID" value="KAJ8334828.1"/>
    <property type="molecule type" value="Genomic_DNA"/>
</dbReference>
<feature type="domain" description="C2H2-type" evidence="3">
    <location>
        <begin position="500"/>
        <end position="523"/>
    </location>
</feature>
<feature type="compositionally biased region" description="Polar residues" evidence="2">
    <location>
        <begin position="2810"/>
        <end position="2819"/>
    </location>
</feature>
<protein>
    <recommendedName>
        <fullName evidence="3">C2H2-type domain-containing protein</fullName>
    </recommendedName>
</protein>
<dbReference type="PANTHER" id="PTHR24216:SF65">
    <property type="entry name" value="PAXILLIN-LIKE PROTEIN 1"/>
    <property type="match status" value="1"/>
</dbReference>
<proteinExistence type="predicted"/>
<dbReference type="GO" id="GO:0005925">
    <property type="term" value="C:focal adhesion"/>
    <property type="evidence" value="ECO:0007669"/>
    <property type="project" value="UniProtKB-SubCell"/>
</dbReference>
<feature type="region of interest" description="Disordered" evidence="2">
    <location>
        <begin position="1272"/>
        <end position="1348"/>
    </location>
</feature>
<feature type="region of interest" description="Disordered" evidence="2">
    <location>
        <begin position="2212"/>
        <end position="2363"/>
    </location>
</feature>
<feature type="region of interest" description="Disordered" evidence="2">
    <location>
        <begin position="1115"/>
        <end position="1136"/>
    </location>
</feature>
<feature type="compositionally biased region" description="Polar residues" evidence="2">
    <location>
        <begin position="2228"/>
        <end position="2244"/>
    </location>
</feature>
<feature type="compositionally biased region" description="Polar residues" evidence="2">
    <location>
        <begin position="37"/>
        <end position="49"/>
    </location>
</feature>
<feature type="compositionally biased region" description="Polar residues" evidence="2">
    <location>
        <begin position="2906"/>
        <end position="2920"/>
    </location>
</feature>
<feature type="compositionally biased region" description="Low complexity" evidence="2">
    <location>
        <begin position="1328"/>
        <end position="1343"/>
    </location>
</feature>
<feature type="region of interest" description="Disordered" evidence="2">
    <location>
        <begin position="35"/>
        <end position="73"/>
    </location>
</feature>
<feature type="compositionally biased region" description="Low complexity" evidence="2">
    <location>
        <begin position="2776"/>
        <end position="2792"/>
    </location>
</feature>
<dbReference type="PANTHER" id="PTHR24216">
    <property type="entry name" value="PAXILLIN-RELATED"/>
    <property type="match status" value="1"/>
</dbReference>
<sequence>MCVDARPYTAETRPREYKLLKCVFAECRLRQSRTESDTGVQSSNLTRCQATKEHARGDGAQAESGGGVSDSSTRWSSTFCKFYAVLHSQAVPNYRSAAGVDVLQHRAGTSSHLPVPRLPRKVPERCHLGTPEIHGALPVHLRLPEPGAALFGWFHPSAMVPGLKVKAEAEAEEQRRGTGVLRVIDMPEKVFEKIMKTTYFQTMKELTQSDKLQEVYRVHQPERITVQEYLRNPARTHPLLGLNFLVEFRCVDNNRLRGYLCLLCKKRIRATQTIAHAIGFDHLYWYLDRVHPKSLHSKSCYNYGGNYSSLILDLAKQAQEISTSGHVQEVYLDSEDFAEADTGSYANALDLLKVIRKEKNLSDLLPHVTPAQRLLYSKGMTQSQPPVLDPAQDSQNRTEPESTGQCDVVPSYGTHFKLRCQICAGALFSSMIVFKNHVRGRRHKRTMENLFQTELQRLSVPVPSIVLYQYLSNQGREDPMIGLQQVTVCIDTEKARPPCYLCHICQDKSTSKVIIAHLTSSDHYFCALAFMDPGKLHFGWIPSRNMLSILGVQAQAVEMEQGIGTIQVLDVPKPWFNRMLVTPYISTMKELCQDEELKERLRVKNWVKLEQYRANPNRKYPLLGLNFLVEYRWTESSKLRGYLCLLCKTCVREPLVIAHVIGFDHVFAYLDLAHPASLGSKSGYKLYNTHYAALILDLATQAEKMDSSGKVQELKVDPEIYEEVESLPFLNALTKLQEVSGDKIQSYIPLLVTPGPKLEPKHLAKSSEPQEASHYTQKLWDYLKSKERREPVIGLDAVIECTSDGLPPYYLCEACSEKMTQDFIIDHLTNPCHRYQYLKSQHLLSSSEEKIGLGTVAFKERAAALEEERGFGEAQVFELETTQYQEIVSSFIDVALNRLQTIQKQQSDLHPLVTSEPKLVKEEKVQSQAASPAPTQASESTAIPSKTTYAPLPDRNCTGKSLFIGRPDETPASKELDQYLKSKGRKEPVIGLSSLVEFYDDHKPSFLECKTCSKVLQTSGIIGHLIGPTHRYKYIKSKHPLLLSGWIDNPCMTQNIRKLHAMAKCIERTEGWGQFRVLKSEPGPVGKKGPNSNSKVTTVKSQVALPVRVPKSAEIQRENPVQEPSAPLPPEVPRRGMSDFMTRFQKKKWTNMPFIGLREVMECSTRYRQVFYICKVCKTMTTKKSIVDHVTALWHRVNYLNMQYRSCMRRVPKKNKQLIQHVRKLAKFVQQKEGIGDVQVLELDAVQHKRLILMSPDNALEHLQMILAEQKDTEGVNRSPPSLHPEPNPIEPRLLNPFDVTVKREEMESPEPSEEPVQDPQHTAPQQVVASKKSAQSPSPSEQPGQLKHVTVKLEPVESSVVLQYPECTSTHAAIKSCGMVPSSVAPQKHFQDPKPEEAELPKQICKEKATVAVKQEPVESAVVLQYPECTSTHAGTSIEDSVQIPSLPEKPLQTSNREELQQAIKSCGMVPSSVAPQKHFQDPKQEEAELPIKQTYKEEARGLPVPVPVVASQNSALSPSPCEQPALLSKDTELKPVAVKQKPVEIAAVPATVIEDAVQIPSHPEKPLQTSNHEELQQGQNRAPLCEKLYWATAPHVRPQDPRRGAHERAIKSCGMVPSSVAPQKHFQDPKQEEAELPIKQTYKEKERVLPVPVPVVASQNSALSPSPCEQPALLSKDTELKPVAVKQKPVEIAAIPATVIEDAVQIPSHPEKPLQTSNHEELQQGQNGAPLCEKLYWATAPHVRPQDPRRGAHERAIKSCGMVPSSVAPQKHFQDPKQEEAELPIKQTYKEKERVLPVPVPVVASQNSALSPSPCEQPALLSKDTELKPVAVKQKPVEIAAVPATVIEDAVQIPSQELQQGQNGAPLCEKLYWATAPHVRPQDPRRGAHERVEIPVGESHFSKFMLSLVSYKPEPLVGLGAVVECRSFKQPTFYLCLTCAEKVSKNHICNHIISGRHQYCYILSLYPDLALDWKDNPTDVAWWVQDHERVWDVQVMKLDLNLYNQVASVPFGVALDLLQVFRREQNQSYLRPLVTPGHRPIVVNKWTLPRQERPGMPPQNPGRTESPRALTEEAIPHLDTALGPEQGQTVHTALGPERGQTVHTALGPEQGQTVHTALGPERGQTVHTALGPERGQIVHTVLGPEQGQTVHTVLGPEQGQTVHTVLGPEKDKTVHTAFRPEIQTVLGPEQGQTIHSALEPEQDRNQKLWPPTAPQLARPVPLSRRAQASPSPPVIQNTSCSGPANPGRGLLGPPIASATPCPDELPRAPPSSAPLGQRLPLEPITGGLPPERAGSKDTEFGGRSPGYSACVSEKRDKGPGFPKELSPGLKRAETETQRVGGGAETANRGGAPEEPARGRQSVGRAEAAQAEAVLPRASPWEPLNLKATETDKVPVQKAWRAPQDLQSYMEDPHRTQPLVGLRMLVECGSEKQASFYLCMACRVVLRTHFIEHIIGSRHRNNYLLKRCPDLFGDWNTLQDSVKKSSYLLGVAKEVEHEDWGGVREIQKVSLDSATYTEVKDMLFDEALNLVEIIYKKQNHSDLQTLVTPRPILITVKKEEVESQECSEEPIRHSQITDTGTANLEKGQCQDIPQDHVHHPKNSGTEGGPGVEKQTNAATVTRRECQWLKKPLIGLQLVIECVSVDGWPPPFYLCQLCAAKLTGDQQSVIKHLTSSPHQYLYIRSCHPKRFDKEREEGKLTCGMTDLVQFVAKKLEDEEGSGSFQVFNMPKETYEGLKQGNYEYCMKMLKGSDGVEEERQPCSKPGKGNTPQHTAPRSPGPGSDSSPDGPSTRRPPRVSNSHCRAKMRSQEVTCGSQQPKKLDPPRALATQRPSARTACPSLEGRSLSQSLTPSNPEPVLLQASEPRARAPGPAHGPRDTLSRRASPSAAELPPAKTPSGRRPSRTAASSGANEGRVQGQQISTVAHQQGLTAVAAGNGRLRGEDTADEDPWNYENRQFTTGLLQAKRRRWDGEPSDGAPVLHPTDSAPVRHLPAETPTPVAAQIYGAGSNIVISPLPTVPEQEFLWTCRGPVQGMQESACRQTMPGQGVQHMETPSWSQCPESDRRSEDGTSRIVLLSSSVGPPQTAHLTSAACPRSASAGRVPQSVSILGKRLQQSPSTQCSATNDIATRGLSEFDSPPVKIPGLDYSGAQESPAERLLTSWKTIMRGAGWL</sequence>
<evidence type="ECO:0000313" key="5">
    <source>
        <dbReference type="Proteomes" id="UP001152622"/>
    </source>
</evidence>
<feature type="domain" description="C2H2-type" evidence="3">
    <location>
        <begin position="418"/>
        <end position="443"/>
    </location>
</feature>
<feature type="domain" description="C2H2-type" evidence="3">
    <location>
        <begin position="1007"/>
        <end position="1030"/>
    </location>
</feature>
<evidence type="ECO:0000256" key="1">
    <source>
        <dbReference type="ARBA" id="ARBA00004246"/>
    </source>
</evidence>
<feature type="region of interest" description="Disordered" evidence="2">
    <location>
        <begin position="2595"/>
        <end position="2614"/>
    </location>
</feature>
<feature type="compositionally biased region" description="Acidic residues" evidence="2">
    <location>
        <begin position="1308"/>
        <end position="1317"/>
    </location>
</feature>
<evidence type="ECO:0000259" key="3">
    <source>
        <dbReference type="SMART" id="SM00355"/>
    </source>
</evidence>
<feature type="region of interest" description="Disordered" evidence="2">
    <location>
        <begin position="923"/>
        <end position="950"/>
    </location>
</feature>
<feature type="region of interest" description="Disordered" evidence="2">
    <location>
        <begin position="3047"/>
        <end position="3071"/>
    </location>
</feature>
<dbReference type="OrthoDB" id="5877502at2759"/>
<gene>
    <name evidence="4" type="ORF">SKAU_G00404670</name>
</gene>
<dbReference type="InterPro" id="IPR013087">
    <property type="entry name" value="Znf_C2H2_type"/>
</dbReference>
<dbReference type="SMART" id="SM00355">
    <property type="entry name" value="ZnF_C2H2"/>
    <property type="match status" value="8"/>
</dbReference>
<feature type="compositionally biased region" description="Polar residues" evidence="2">
    <location>
        <begin position="392"/>
        <end position="405"/>
    </location>
</feature>
<feature type="domain" description="C2H2-type" evidence="3">
    <location>
        <begin position="2438"/>
        <end position="2460"/>
    </location>
</feature>
<reference evidence="4" key="1">
    <citation type="journal article" date="2023" name="Science">
        <title>Genome structures resolve the early diversification of teleost fishes.</title>
        <authorList>
            <person name="Parey E."/>
            <person name="Louis A."/>
            <person name="Montfort J."/>
            <person name="Bouchez O."/>
            <person name="Roques C."/>
            <person name="Iampietro C."/>
            <person name="Lluch J."/>
            <person name="Castinel A."/>
            <person name="Donnadieu C."/>
            <person name="Desvignes T."/>
            <person name="Floi Bucao C."/>
            <person name="Jouanno E."/>
            <person name="Wen M."/>
            <person name="Mejri S."/>
            <person name="Dirks R."/>
            <person name="Jansen H."/>
            <person name="Henkel C."/>
            <person name="Chen W.J."/>
            <person name="Zahm M."/>
            <person name="Cabau C."/>
            <person name="Klopp C."/>
            <person name="Thompson A.W."/>
            <person name="Robinson-Rechavi M."/>
            <person name="Braasch I."/>
            <person name="Lecointre G."/>
            <person name="Bobe J."/>
            <person name="Postlethwait J.H."/>
            <person name="Berthelot C."/>
            <person name="Roest Crollius H."/>
            <person name="Guiguen Y."/>
        </authorList>
    </citation>
    <scope>NUCLEOTIDE SEQUENCE</scope>
    <source>
        <strain evidence="4">WJC10195</strain>
    </source>
</reference>
<name>A0A9Q1IAQ1_SYNKA</name>
<feature type="domain" description="C2H2-type" evidence="3">
    <location>
        <begin position="810"/>
        <end position="833"/>
    </location>
</feature>